<feature type="region of interest" description="Disordered" evidence="1">
    <location>
        <begin position="236"/>
        <end position="297"/>
    </location>
</feature>
<protein>
    <submittedName>
        <fullName evidence="2">Uncharacterized protein</fullName>
    </submittedName>
</protein>
<reference evidence="2" key="2">
    <citation type="journal article" date="2021" name="PeerJ">
        <title>Extensive microbial diversity within the chicken gut microbiome revealed by metagenomics and culture.</title>
        <authorList>
            <person name="Gilroy R."/>
            <person name="Ravi A."/>
            <person name="Getino M."/>
            <person name="Pursley I."/>
            <person name="Horton D.L."/>
            <person name="Alikhan N.F."/>
            <person name="Baker D."/>
            <person name="Gharbi K."/>
            <person name="Hall N."/>
            <person name="Watson M."/>
            <person name="Adriaenssens E.M."/>
            <person name="Foster-Nyarko E."/>
            <person name="Jarju S."/>
            <person name="Secka A."/>
            <person name="Antonio M."/>
            <person name="Oren A."/>
            <person name="Chaudhuri R.R."/>
            <person name="La Ragione R."/>
            <person name="Hildebrand F."/>
            <person name="Pallen M.J."/>
        </authorList>
    </citation>
    <scope>NUCLEOTIDE SEQUENCE</scope>
    <source>
        <strain evidence="2">ChiW3-316</strain>
    </source>
</reference>
<evidence type="ECO:0000256" key="1">
    <source>
        <dbReference type="SAM" id="MobiDB-lite"/>
    </source>
</evidence>
<proteinExistence type="predicted"/>
<reference evidence="2" key="1">
    <citation type="submission" date="2020-10" db="EMBL/GenBank/DDBJ databases">
        <authorList>
            <person name="Gilroy R."/>
        </authorList>
    </citation>
    <scope>NUCLEOTIDE SEQUENCE</scope>
    <source>
        <strain evidence="2">ChiW3-316</strain>
    </source>
</reference>
<comment type="caution">
    <text evidence="2">The sequence shown here is derived from an EMBL/GenBank/DDBJ whole genome shotgun (WGS) entry which is preliminary data.</text>
</comment>
<evidence type="ECO:0000313" key="2">
    <source>
        <dbReference type="EMBL" id="HIU53220.1"/>
    </source>
</evidence>
<accession>A0A9D1M400</accession>
<dbReference type="EMBL" id="DVNC01000028">
    <property type="protein sequence ID" value="HIU53220.1"/>
    <property type="molecule type" value="Genomic_DNA"/>
</dbReference>
<sequence length="609" mass="67410">MTFNDDTYSSVVANNSHHITKQKLLKIREIYEFCKNAQQNLQVRHIVNAKFAQIVEEAEEQIKLFAEGKLNIDNDALDLMKEYIEEFGRNYYKHGGQMRYEYSPEATKAKIMLEQHRYQTTRRQGAVSAEMSETFNLDAMSRGTADEFVLPDNEIFESDTAETAAAPMSEEYSMNIRETKSGVKEVSDNTALRIQRETENPAETVSVPMTGETVAEHPVVDETEKITSEEIHLQVNKPADDFVKPVQPQAPVPSQPETEHKLDNGAAVASQPQAKIDSSVRAAKKQSAPKTGTKKKSGMSFFRQVKEFCGDAAKAFRRNIKRYGVAAATLFSTTGAYNGYPMNDNASYKAALNSKQISLPDITTDQSAGLTASFTQAAEENKSYPDYELTDFGFINPLLEQTLINAMTQQDSPAAEENVVTLADLSYTDIEFTAEDLAAMVPSPTAIKLAENAEDVAARMNCEGYCFRGAKKAFRETGLGEMYGRSAYMAKRQLDANPHFVRIKSHVSNNTVVPDGGVGVYGRSASHPHGHIGIFSGNKDCSSKIRRPMTSTGSYSSFDLYLPADTRVPASVLKKINQIQVLEKHYGAKPQPKLISPFLLAIQNLNSNS</sequence>
<dbReference type="AlphaFoldDB" id="A0A9D1M400"/>
<gene>
    <name evidence="2" type="ORF">IAD20_03975</name>
</gene>
<organism evidence="2 3">
    <name type="scientific">Candidatus Scatocola faecipullorum</name>
    <dbReference type="NCBI Taxonomy" id="2840917"/>
    <lineage>
        <taxon>Bacteria</taxon>
        <taxon>Pseudomonadati</taxon>
        <taxon>Pseudomonadota</taxon>
        <taxon>Alphaproteobacteria</taxon>
        <taxon>Rhodospirillales</taxon>
        <taxon>Rhodospirillaceae</taxon>
        <taxon>Rhodospirillaceae incertae sedis</taxon>
        <taxon>Candidatus Scatocola</taxon>
    </lineage>
</organism>
<evidence type="ECO:0000313" key="3">
    <source>
        <dbReference type="Proteomes" id="UP000824107"/>
    </source>
</evidence>
<dbReference type="Gene3D" id="3.90.1720.10">
    <property type="entry name" value="endopeptidase domain like (from Nostoc punctiforme)"/>
    <property type="match status" value="1"/>
</dbReference>
<dbReference type="Proteomes" id="UP000824107">
    <property type="component" value="Unassembled WGS sequence"/>
</dbReference>
<name>A0A9D1M400_9PROT</name>